<evidence type="ECO:0000313" key="1">
    <source>
        <dbReference type="EMBL" id="MDP9829365.1"/>
    </source>
</evidence>
<protein>
    <submittedName>
        <fullName evidence="1">Uncharacterized protein</fullName>
    </submittedName>
</protein>
<proteinExistence type="predicted"/>
<evidence type="ECO:0000313" key="2">
    <source>
        <dbReference type="Proteomes" id="UP001235712"/>
    </source>
</evidence>
<dbReference type="Proteomes" id="UP001235712">
    <property type="component" value="Unassembled WGS sequence"/>
</dbReference>
<dbReference type="RefSeq" id="WP_307247487.1">
    <property type="nucleotide sequence ID" value="NZ_JAUSQZ010000001.1"/>
</dbReference>
<gene>
    <name evidence="1" type="ORF">J2S57_005114</name>
</gene>
<comment type="caution">
    <text evidence="1">The sequence shown here is derived from an EMBL/GenBank/DDBJ whole genome shotgun (WGS) entry which is preliminary data.</text>
</comment>
<reference evidence="1 2" key="1">
    <citation type="submission" date="2023-07" db="EMBL/GenBank/DDBJ databases">
        <title>Sequencing the genomes of 1000 actinobacteria strains.</title>
        <authorList>
            <person name="Klenk H.-P."/>
        </authorList>
    </citation>
    <scope>NUCLEOTIDE SEQUENCE [LARGE SCALE GENOMIC DNA]</scope>
    <source>
        <strain evidence="1 2">DSM 44388</strain>
    </source>
</reference>
<dbReference type="EMBL" id="JAUSQZ010000001">
    <property type="protein sequence ID" value="MDP9829365.1"/>
    <property type="molecule type" value="Genomic_DNA"/>
</dbReference>
<sequence length="92" mass="9710">MSETISPTYRTNGHVIERDGQVIGVTMRPTDAIEIVGGLNFGQSSFGPLSVGFEQGGSADLYANEIRLAAFFDFADAELVAEALNRAGGQGE</sequence>
<keyword evidence="2" id="KW-1185">Reference proteome</keyword>
<name>A0ABT9PAZ9_9ACTN</name>
<accession>A0ABT9PAZ9</accession>
<organism evidence="1 2">
    <name type="scientific">Kineosporia succinea</name>
    <dbReference type="NCBI Taxonomy" id="84632"/>
    <lineage>
        <taxon>Bacteria</taxon>
        <taxon>Bacillati</taxon>
        <taxon>Actinomycetota</taxon>
        <taxon>Actinomycetes</taxon>
        <taxon>Kineosporiales</taxon>
        <taxon>Kineosporiaceae</taxon>
        <taxon>Kineosporia</taxon>
    </lineage>
</organism>